<keyword evidence="1" id="KW-0678">Repressor</keyword>
<reference key="1">
    <citation type="journal article" date="2011" name="Mol. Biol. Evol.">
        <title>Unity in variety -- the pan-genome of the Chlamydiae.</title>
        <authorList>
            <person name="Collingro A."/>
            <person name="Tischler P."/>
            <person name="Weinmaier T."/>
            <person name="Penz T."/>
            <person name="Heinz E."/>
            <person name="Brunham R.C."/>
            <person name="Read T.D."/>
            <person name="Bavoil P.M."/>
            <person name="Sachse K."/>
            <person name="Kahane S."/>
            <person name="Friedman M.G."/>
            <person name="Rattei T."/>
            <person name="Myers G.S.A."/>
            <person name="Horn M."/>
        </authorList>
    </citation>
    <scope>NUCLEOTIDE SEQUENCE</scope>
    <source>
        <strain>Z</strain>
    </source>
</reference>
<evidence type="ECO:0000256" key="4">
    <source>
        <dbReference type="ARBA" id="ARBA00023163"/>
    </source>
</evidence>
<dbReference type="Proteomes" id="UP000000496">
    <property type="component" value="Plasmid pSn"/>
</dbReference>
<organism evidence="6 7">
    <name type="scientific">Simkania negevensis (strain ATCC VR-1471 / DSM 27360 / Z)</name>
    <dbReference type="NCBI Taxonomy" id="331113"/>
    <lineage>
        <taxon>Bacteria</taxon>
        <taxon>Pseudomonadati</taxon>
        <taxon>Chlamydiota</taxon>
        <taxon>Chlamydiia</taxon>
        <taxon>Parachlamydiales</taxon>
        <taxon>Simkaniaceae</taxon>
        <taxon>Simkania</taxon>
    </lineage>
</organism>
<feature type="domain" description="HTH merR-type" evidence="5">
    <location>
        <begin position="9"/>
        <end position="78"/>
    </location>
</feature>
<geneLocation type="plasmid" evidence="6 7">
    <name>pSn</name>
</geneLocation>
<dbReference type="PRINTS" id="PR00040">
    <property type="entry name" value="HTHMERR"/>
</dbReference>
<name>F8L2V7_SIMNZ</name>
<dbReference type="GO" id="GO:0003677">
    <property type="term" value="F:DNA binding"/>
    <property type="evidence" value="ECO:0007669"/>
    <property type="project" value="UniProtKB-KW"/>
</dbReference>
<dbReference type="GO" id="GO:0003700">
    <property type="term" value="F:DNA-binding transcription factor activity"/>
    <property type="evidence" value="ECO:0007669"/>
    <property type="project" value="InterPro"/>
</dbReference>
<dbReference type="PROSITE" id="PS50937">
    <property type="entry name" value="HTH_MERR_2"/>
    <property type="match status" value="1"/>
</dbReference>
<evidence type="ECO:0000313" key="7">
    <source>
        <dbReference type="Proteomes" id="UP000000496"/>
    </source>
</evidence>
<dbReference type="InterPro" id="IPR047057">
    <property type="entry name" value="MerR_fam"/>
</dbReference>
<protein>
    <submittedName>
        <fullName evidence="6">Mercuric resistance operon regulatory protein</fullName>
    </submittedName>
</protein>
<dbReference type="Pfam" id="PF13411">
    <property type="entry name" value="MerR_1"/>
    <property type="match status" value="1"/>
</dbReference>
<sequence length="142" mass="16582">MKDFYFMKKLSAGELAKEAQIGFETIRYYEKRGILPKPNKSASGYREYSEQSVAQVKLIKRMQKLGFSLVEIKRLFLEENPYQKECQVVERKLKVKMGEIEKKISELQVIKAGLSEILKTCQKNMKKESCPLLHESNELENK</sequence>
<evidence type="ECO:0000259" key="5">
    <source>
        <dbReference type="PROSITE" id="PS50937"/>
    </source>
</evidence>
<keyword evidence="7" id="KW-1185">Reference proteome</keyword>
<dbReference type="eggNOG" id="COG0789">
    <property type="taxonomic scope" value="Bacteria"/>
</dbReference>
<dbReference type="SUPFAM" id="SSF46955">
    <property type="entry name" value="Putative DNA-binding domain"/>
    <property type="match status" value="1"/>
</dbReference>
<dbReference type="AlphaFoldDB" id="F8L2V7"/>
<keyword evidence="6" id="KW-0614">Plasmid</keyword>
<dbReference type="EMBL" id="FR872581">
    <property type="protein sequence ID" value="CCB87803.1"/>
    <property type="molecule type" value="Genomic_DNA"/>
</dbReference>
<dbReference type="InterPro" id="IPR000551">
    <property type="entry name" value="MerR-type_HTH_dom"/>
</dbReference>
<reference evidence="6 7" key="2">
    <citation type="journal article" date="2011" name="Mol. Biol. Evol.">
        <title>Unity in variety--the pan-genome of the Chlamydiae.</title>
        <authorList>
            <person name="Collingro A."/>
            <person name="Tischler P."/>
            <person name="Weinmaier T."/>
            <person name="Penz T."/>
            <person name="Heinz E."/>
            <person name="Brunham R.C."/>
            <person name="Read T.D."/>
            <person name="Bavoil P.M."/>
            <person name="Sachse K."/>
            <person name="Kahane S."/>
            <person name="Friedman M.G."/>
            <person name="Rattei T."/>
            <person name="Myers G.S."/>
            <person name="Horn M."/>
        </authorList>
    </citation>
    <scope>NUCLEOTIDE SEQUENCE [LARGE SCALE GENOMIC DNA]</scope>
    <source>
        <strain evidence="7">ATCC VR-1471 / Z</strain>
        <plasmid evidence="6 7">pSn</plasmid>
    </source>
</reference>
<dbReference type="KEGG" id="sng:SNE_B24440"/>
<dbReference type="HOGENOM" id="CLU_060077_2_2_0"/>
<evidence type="ECO:0000256" key="3">
    <source>
        <dbReference type="ARBA" id="ARBA00023125"/>
    </source>
</evidence>
<evidence type="ECO:0000256" key="1">
    <source>
        <dbReference type="ARBA" id="ARBA00022491"/>
    </source>
</evidence>
<keyword evidence="2" id="KW-0805">Transcription regulation</keyword>
<keyword evidence="4" id="KW-0804">Transcription</keyword>
<dbReference type="SMART" id="SM00422">
    <property type="entry name" value="HTH_MERR"/>
    <property type="match status" value="1"/>
</dbReference>
<keyword evidence="3" id="KW-0238">DNA-binding</keyword>
<gene>
    <name evidence="6" type="primary">merR1</name>
    <name evidence="6" type="ordered locus">SNE_B24440</name>
</gene>
<dbReference type="InterPro" id="IPR009061">
    <property type="entry name" value="DNA-bd_dom_put_sf"/>
</dbReference>
<accession>F8L2V7</accession>
<evidence type="ECO:0000313" key="6">
    <source>
        <dbReference type="EMBL" id="CCB87803.1"/>
    </source>
</evidence>
<dbReference type="PANTHER" id="PTHR30204:SF69">
    <property type="entry name" value="MERR-FAMILY TRANSCRIPTIONAL REGULATOR"/>
    <property type="match status" value="1"/>
</dbReference>
<evidence type="ECO:0000256" key="2">
    <source>
        <dbReference type="ARBA" id="ARBA00023015"/>
    </source>
</evidence>
<dbReference type="PANTHER" id="PTHR30204">
    <property type="entry name" value="REDOX-CYCLING DRUG-SENSING TRANSCRIPTIONAL ACTIVATOR SOXR"/>
    <property type="match status" value="1"/>
</dbReference>
<dbReference type="Gene3D" id="1.10.1660.10">
    <property type="match status" value="1"/>
</dbReference>
<proteinExistence type="predicted"/>